<dbReference type="EMBL" id="NQVE01000192">
    <property type="protein sequence ID" value="RAL40920.1"/>
    <property type="molecule type" value="Genomic_DNA"/>
</dbReference>
<evidence type="ECO:0000256" key="2">
    <source>
        <dbReference type="PROSITE-ProRule" id="PRU00708"/>
    </source>
</evidence>
<accession>A0A328D710</accession>
<dbReference type="Pfam" id="PF20431">
    <property type="entry name" value="E_motif"/>
    <property type="match status" value="1"/>
</dbReference>
<feature type="repeat" description="PPR" evidence="2">
    <location>
        <begin position="85"/>
        <end position="119"/>
    </location>
</feature>
<dbReference type="InterPro" id="IPR002885">
    <property type="entry name" value="PPR_rpt"/>
</dbReference>
<dbReference type="AlphaFoldDB" id="A0A328D710"/>
<dbReference type="GO" id="GO:0003723">
    <property type="term" value="F:RNA binding"/>
    <property type="evidence" value="ECO:0007669"/>
    <property type="project" value="InterPro"/>
</dbReference>
<dbReference type="Gene3D" id="1.25.40.10">
    <property type="entry name" value="Tetratricopeptide repeat domain"/>
    <property type="match status" value="5"/>
</dbReference>
<name>A0A328D710_9ASTE</name>
<dbReference type="Pfam" id="PF01535">
    <property type="entry name" value="PPR"/>
    <property type="match status" value="10"/>
</dbReference>
<dbReference type="FunFam" id="1.25.40.10:FF:000090">
    <property type="entry name" value="Pentatricopeptide repeat-containing protein, chloroplastic"/>
    <property type="match status" value="1"/>
</dbReference>
<comment type="caution">
    <text evidence="3">The sequence shown here is derived from an EMBL/GenBank/DDBJ whole genome shotgun (WGS) entry which is preliminary data.</text>
</comment>
<dbReference type="InterPro" id="IPR046848">
    <property type="entry name" value="E_motif"/>
</dbReference>
<proteinExistence type="predicted"/>
<protein>
    <submittedName>
        <fullName evidence="3">Uncharacterized protein</fullName>
    </submittedName>
</protein>
<feature type="repeat" description="PPR" evidence="2">
    <location>
        <begin position="248"/>
        <end position="282"/>
    </location>
</feature>
<dbReference type="SUPFAM" id="SSF48452">
    <property type="entry name" value="TPR-like"/>
    <property type="match status" value="1"/>
</dbReference>
<dbReference type="InterPro" id="IPR011990">
    <property type="entry name" value="TPR-like_helical_dom_sf"/>
</dbReference>
<evidence type="ECO:0000256" key="1">
    <source>
        <dbReference type="ARBA" id="ARBA00022737"/>
    </source>
</evidence>
<dbReference type="GO" id="GO:0009451">
    <property type="term" value="P:RNA modification"/>
    <property type="evidence" value="ECO:0007669"/>
    <property type="project" value="InterPro"/>
</dbReference>
<organism evidence="3 4">
    <name type="scientific">Cuscuta australis</name>
    <dbReference type="NCBI Taxonomy" id="267555"/>
    <lineage>
        <taxon>Eukaryota</taxon>
        <taxon>Viridiplantae</taxon>
        <taxon>Streptophyta</taxon>
        <taxon>Embryophyta</taxon>
        <taxon>Tracheophyta</taxon>
        <taxon>Spermatophyta</taxon>
        <taxon>Magnoliopsida</taxon>
        <taxon>eudicotyledons</taxon>
        <taxon>Gunneridae</taxon>
        <taxon>Pentapetalae</taxon>
        <taxon>asterids</taxon>
        <taxon>lamiids</taxon>
        <taxon>Solanales</taxon>
        <taxon>Convolvulaceae</taxon>
        <taxon>Cuscuteae</taxon>
        <taxon>Cuscuta</taxon>
        <taxon>Cuscuta subgen. Grammica</taxon>
        <taxon>Cuscuta sect. Cleistogrammica</taxon>
    </lineage>
</organism>
<reference evidence="3 4" key="1">
    <citation type="submission" date="2018-06" db="EMBL/GenBank/DDBJ databases">
        <title>The Genome of Cuscuta australis (Dodder) Provides Insight into the Evolution of Plant Parasitism.</title>
        <authorList>
            <person name="Liu H."/>
        </authorList>
    </citation>
    <scope>NUCLEOTIDE SEQUENCE [LARGE SCALE GENOMIC DNA]</scope>
    <source>
        <strain evidence="4">cv. Yunnan</strain>
        <tissue evidence="3">Vines</tissue>
    </source>
</reference>
<dbReference type="PROSITE" id="PS51375">
    <property type="entry name" value="PPR"/>
    <property type="match status" value="6"/>
</dbReference>
<feature type="repeat" description="PPR" evidence="2">
    <location>
        <begin position="412"/>
        <end position="446"/>
    </location>
</feature>
<sequence length="743" mass="83324">MRSVLQPLFAVDSRNFKTYISKTLSLLNQFSNGRLAAHGALLHGHLIKTGISSQRHIAVKLLVMYMTLGKSYESNEILKEFDGFNLVVANCLISANVNWGRPDEARRVFEEMPERNEISWTALVSGLFRHGRVEEALWYFRRNPFRNVVSWTATISGLVQNGLKIDALQLLPMMLQSGVMPNNVTFPSVIRACGELGDFDLGMCLLGLVVKVGFEDNLTVSNAFITFFVRLGENDLAKRTFDKMKKKDVVSWTAILDMYVEQGNLKEARRIFDEMPERNEVSWSAMVSGYNHSGYVEEAANLFHQMFNKYGLKPNISCCSAVLSALGGLKAMQAGRTIHSLVLKLGFENSPFVGSSLVDLYCKCGRTEFGFLCFDSLREKNIVCWNSMVSGFSLNGQLTEARELFDQIPQRNNVTWNSLMTGYLEGEEYDKVFEVFNEMILSGETPNKYTFSTMLSACANLASLQKGKNLHCKLIKLGLQNDIFVDTALLDMYAKSGNIQSSLDIFKTMPSKNVVSWTAMIHGLAETGFAEESLEMFEQMRQTTPFSPNDSILLAVLFACSHCGLVDKGLHHFNSMQKVYGIIPKERHYTCVVDMLSRSGCLIEAEKFISRMPFEPEANTWAALLSGCRTYGDGNMADKISRRIQESGGYVLLSNVYASVGRWIDVLNTRKLMQDNGVRKCGGFSCIEVGNEQHTFFSMDGSHAKLVETYGVLELLNSEMQIVSRTRTNYNFATSVPDSEAIQ</sequence>
<dbReference type="InterPro" id="IPR046960">
    <property type="entry name" value="PPR_At4g14850-like_plant"/>
</dbReference>
<evidence type="ECO:0000313" key="4">
    <source>
        <dbReference type="Proteomes" id="UP000249390"/>
    </source>
</evidence>
<evidence type="ECO:0000313" key="3">
    <source>
        <dbReference type="EMBL" id="RAL40920.1"/>
    </source>
</evidence>
<keyword evidence="1" id="KW-0677">Repeat</keyword>
<dbReference type="PANTHER" id="PTHR47926:SF419">
    <property type="entry name" value="(WILD MALAYSIAN BANANA) HYPOTHETICAL PROTEIN"/>
    <property type="match status" value="1"/>
</dbReference>
<keyword evidence="4" id="KW-1185">Reference proteome</keyword>
<dbReference type="FunFam" id="1.25.40.10:FF:000442">
    <property type="entry name" value="Pentatricopeptide repeat-containing protein At3g49710"/>
    <property type="match status" value="1"/>
</dbReference>
<feature type="repeat" description="PPR" evidence="2">
    <location>
        <begin position="513"/>
        <end position="543"/>
    </location>
</feature>
<dbReference type="Proteomes" id="UP000249390">
    <property type="component" value="Unassembled WGS sequence"/>
</dbReference>
<dbReference type="PANTHER" id="PTHR47926">
    <property type="entry name" value="PENTATRICOPEPTIDE REPEAT-CONTAINING PROTEIN"/>
    <property type="match status" value="1"/>
</dbReference>
<feature type="repeat" description="PPR" evidence="2">
    <location>
        <begin position="381"/>
        <end position="411"/>
    </location>
</feature>
<dbReference type="NCBIfam" id="TIGR00756">
    <property type="entry name" value="PPR"/>
    <property type="match status" value="6"/>
</dbReference>
<dbReference type="Pfam" id="PF13041">
    <property type="entry name" value="PPR_2"/>
    <property type="match status" value="2"/>
</dbReference>
<feature type="repeat" description="PPR" evidence="2">
    <location>
        <begin position="147"/>
        <end position="181"/>
    </location>
</feature>
<gene>
    <name evidence="3" type="ORF">DM860_008618</name>
</gene>